<organism evidence="2 3">
    <name type="scientific">Lentibacillus kapialis</name>
    <dbReference type="NCBI Taxonomy" id="340214"/>
    <lineage>
        <taxon>Bacteria</taxon>
        <taxon>Bacillati</taxon>
        <taxon>Bacillota</taxon>
        <taxon>Bacilli</taxon>
        <taxon>Bacillales</taxon>
        <taxon>Bacillaceae</taxon>
        <taxon>Lentibacillus</taxon>
    </lineage>
</organism>
<evidence type="ECO:0000313" key="3">
    <source>
        <dbReference type="Proteomes" id="UP000658382"/>
    </source>
</evidence>
<evidence type="ECO:0000259" key="1">
    <source>
        <dbReference type="Pfam" id="PF07872"/>
    </source>
</evidence>
<proteinExistence type="predicted"/>
<reference evidence="2" key="2">
    <citation type="submission" date="2020-09" db="EMBL/GenBank/DDBJ databases">
        <authorList>
            <person name="Sun Q."/>
            <person name="Ohkuma M."/>
        </authorList>
    </citation>
    <scope>NUCLEOTIDE SEQUENCE</scope>
    <source>
        <strain evidence="2">JCM 12580</strain>
    </source>
</reference>
<feature type="domain" description="DUF1659" evidence="1">
    <location>
        <begin position="6"/>
        <end position="72"/>
    </location>
</feature>
<accession>A0A917PYA1</accession>
<dbReference type="AlphaFoldDB" id="A0A917PYA1"/>
<protein>
    <recommendedName>
        <fullName evidence="1">DUF1659 domain-containing protein</fullName>
    </recommendedName>
</protein>
<evidence type="ECO:0000313" key="2">
    <source>
        <dbReference type="EMBL" id="GGJ98712.1"/>
    </source>
</evidence>
<dbReference type="InterPro" id="IPR012454">
    <property type="entry name" value="DUF1659"/>
</dbReference>
<gene>
    <name evidence="2" type="ORF">GCM10007063_21250</name>
</gene>
<reference evidence="2" key="1">
    <citation type="journal article" date="2014" name="Int. J. Syst. Evol. Microbiol.">
        <title>Complete genome sequence of Corynebacterium casei LMG S-19264T (=DSM 44701T), isolated from a smear-ripened cheese.</title>
        <authorList>
            <consortium name="US DOE Joint Genome Institute (JGI-PGF)"/>
            <person name="Walter F."/>
            <person name="Albersmeier A."/>
            <person name="Kalinowski J."/>
            <person name="Ruckert C."/>
        </authorList>
    </citation>
    <scope>NUCLEOTIDE SEQUENCE</scope>
    <source>
        <strain evidence="2">JCM 12580</strain>
    </source>
</reference>
<dbReference type="Pfam" id="PF07872">
    <property type="entry name" value="DUF1659"/>
    <property type="match status" value="1"/>
</dbReference>
<keyword evidence="3" id="KW-1185">Reference proteome</keyword>
<comment type="caution">
    <text evidence="2">The sequence shown here is derived from an EMBL/GenBank/DDBJ whole genome shotgun (WGS) entry which is preliminary data.</text>
</comment>
<dbReference type="EMBL" id="BMNQ01000030">
    <property type="protein sequence ID" value="GGJ98712.1"/>
    <property type="molecule type" value="Genomic_DNA"/>
</dbReference>
<name>A0A917PYA1_9BACI</name>
<dbReference type="Proteomes" id="UP000658382">
    <property type="component" value="Unassembled WGS sequence"/>
</dbReference>
<dbReference type="RefSeq" id="WP_188633079.1">
    <property type="nucleotide sequence ID" value="NZ_BMNQ01000030.1"/>
</dbReference>
<sequence>MALQHMVNSRMRLILDDGVDEMSGKQLFKTKGFNNVKTEATADQLYAIATSVSGLQQRPLVEVERNDSSEITA</sequence>